<evidence type="ECO:0000313" key="2">
    <source>
        <dbReference type="Proteomes" id="UP000620550"/>
    </source>
</evidence>
<sequence>MYLSAMQTVLFIGLVWPEPQSSAAGIRMLQLLEVFSESGYAVHFASAAGKTPYSHPLGEMGITELEIKLNDSSFDDLIKTLHPAIVVYDRFMIEEQYGWRVRQSAPQALTVLDTEDLHLLRKARQEAKKQHTSTNIYNETAKREIASILRSDLSIMISKAEVKILREQFHVPAGLLHYLPFLENPNEGNTSRLSRDFEDRKDFIFIGNFLHEPNWHTVQVLSKEIWPLLKKRVPEAEMHIYGAYASEKVYQLHRPKDRFLIKDRADDARATMGKYRVLLAPIAFGAGVKGKIVDAMQTGTPTVSSTVAAESMTDDHRWNGFVTDDVADFVDKATLLYRDKAIWQAAQVVGQELLRTNYNRTDFLEAFLEKLHDIKANLLEHRQAHFIGEILHSQQFSSSKYMSLWIETKNKKSV</sequence>
<proteinExistence type="predicted"/>
<reference evidence="2" key="1">
    <citation type="journal article" date="2019" name="Int. J. Syst. Evol. Microbiol.">
        <title>The Global Catalogue of Microorganisms (GCM) 10K type strain sequencing project: providing services to taxonomists for standard genome sequencing and annotation.</title>
        <authorList>
            <consortium name="The Broad Institute Genomics Platform"/>
            <consortium name="The Broad Institute Genome Sequencing Center for Infectious Disease"/>
            <person name="Wu L."/>
            <person name="Ma J."/>
        </authorList>
    </citation>
    <scope>NUCLEOTIDE SEQUENCE [LARGE SCALE GENOMIC DNA]</scope>
    <source>
        <strain evidence="2">CGMCC 1.12966</strain>
    </source>
</reference>
<organism evidence="1 2">
    <name type="scientific">Sphingobacterium griseoflavum</name>
    <dbReference type="NCBI Taxonomy" id="1474952"/>
    <lineage>
        <taxon>Bacteria</taxon>
        <taxon>Pseudomonadati</taxon>
        <taxon>Bacteroidota</taxon>
        <taxon>Sphingobacteriia</taxon>
        <taxon>Sphingobacteriales</taxon>
        <taxon>Sphingobacteriaceae</taxon>
        <taxon>Sphingobacterium</taxon>
    </lineage>
</organism>
<keyword evidence="2" id="KW-1185">Reference proteome</keyword>
<dbReference type="SUPFAM" id="SSF53756">
    <property type="entry name" value="UDP-Glycosyltransferase/glycogen phosphorylase"/>
    <property type="match status" value="1"/>
</dbReference>
<keyword evidence="1" id="KW-0808">Transferase</keyword>
<dbReference type="Pfam" id="PF13692">
    <property type="entry name" value="Glyco_trans_1_4"/>
    <property type="match status" value="1"/>
</dbReference>
<comment type="caution">
    <text evidence="1">The sequence shown here is derived from an EMBL/GenBank/DDBJ whole genome shotgun (WGS) entry which is preliminary data.</text>
</comment>
<dbReference type="Gene3D" id="3.40.50.2000">
    <property type="entry name" value="Glycogen Phosphorylase B"/>
    <property type="match status" value="1"/>
</dbReference>
<evidence type="ECO:0000313" key="1">
    <source>
        <dbReference type="EMBL" id="GHE28531.1"/>
    </source>
</evidence>
<gene>
    <name evidence="1" type="ORF">GCM10017764_08720</name>
</gene>
<protein>
    <submittedName>
        <fullName evidence="1">Glycosyl transferase</fullName>
    </submittedName>
</protein>
<dbReference type="GO" id="GO:0016740">
    <property type="term" value="F:transferase activity"/>
    <property type="evidence" value="ECO:0007669"/>
    <property type="project" value="UniProtKB-KW"/>
</dbReference>
<accession>A0ABQ3HS01</accession>
<dbReference type="EMBL" id="BNAF01000003">
    <property type="protein sequence ID" value="GHE28531.1"/>
    <property type="molecule type" value="Genomic_DNA"/>
</dbReference>
<dbReference type="Proteomes" id="UP000620550">
    <property type="component" value="Unassembled WGS sequence"/>
</dbReference>
<name>A0ABQ3HS01_9SPHI</name>